<comment type="similarity">
    <text evidence="1">Belongs to the non-flavoprotein flavin reductase family.</text>
</comment>
<evidence type="ECO:0000313" key="4">
    <source>
        <dbReference type="EMBL" id="WUV47488.1"/>
    </source>
</evidence>
<accession>A0ABZ1YWH4</accession>
<dbReference type="RefSeq" id="WP_327100559.1">
    <property type="nucleotide sequence ID" value="NZ_CP109149.1"/>
</dbReference>
<dbReference type="Proteomes" id="UP001432062">
    <property type="component" value="Chromosome"/>
</dbReference>
<dbReference type="EMBL" id="CP109441">
    <property type="protein sequence ID" value="WUV47488.1"/>
    <property type="molecule type" value="Genomic_DNA"/>
</dbReference>
<reference evidence="4" key="1">
    <citation type="submission" date="2022-10" db="EMBL/GenBank/DDBJ databases">
        <title>The complete genomes of actinobacterial strains from the NBC collection.</title>
        <authorList>
            <person name="Joergensen T.S."/>
            <person name="Alvarez Arevalo M."/>
            <person name="Sterndorff E.B."/>
            <person name="Faurdal D."/>
            <person name="Vuksanovic O."/>
            <person name="Mourched A.-S."/>
            <person name="Charusanti P."/>
            <person name="Shaw S."/>
            <person name="Blin K."/>
            <person name="Weber T."/>
        </authorList>
    </citation>
    <scope>NUCLEOTIDE SEQUENCE</scope>
    <source>
        <strain evidence="4">NBC_01482</strain>
    </source>
</reference>
<dbReference type="PANTHER" id="PTHR30466:SF11">
    <property type="entry name" value="FLAVIN-DEPENDENT MONOOXYGENASE, REDUCTASE SUBUNIT HSAB"/>
    <property type="match status" value="1"/>
</dbReference>
<dbReference type="Gene3D" id="2.30.110.10">
    <property type="entry name" value="Electron Transport, Fmn-binding Protein, Chain A"/>
    <property type="match status" value="1"/>
</dbReference>
<evidence type="ECO:0000256" key="2">
    <source>
        <dbReference type="ARBA" id="ARBA00023002"/>
    </source>
</evidence>
<proteinExistence type="inferred from homology"/>
<dbReference type="InterPro" id="IPR012349">
    <property type="entry name" value="Split_barrel_FMN-bd"/>
</dbReference>
<dbReference type="PANTHER" id="PTHR30466">
    <property type="entry name" value="FLAVIN REDUCTASE"/>
    <property type="match status" value="1"/>
</dbReference>
<keyword evidence="5" id="KW-1185">Reference proteome</keyword>
<dbReference type="InterPro" id="IPR050268">
    <property type="entry name" value="NADH-dep_flavin_reductase"/>
</dbReference>
<dbReference type="SMART" id="SM00903">
    <property type="entry name" value="Flavin_Reduct"/>
    <property type="match status" value="1"/>
</dbReference>
<dbReference type="Pfam" id="PF01613">
    <property type="entry name" value="Flavin_Reduct"/>
    <property type="match status" value="1"/>
</dbReference>
<gene>
    <name evidence="4" type="ORF">OG563_04390</name>
</gene>
<feature type="domain" description="Flavin reductase like" evidence="3">
    <location>
        <begin position="23"/>
        <end position="167"/>
    </location>
</feature>
<protein>
    <submittedName>
        <fullName evidence="4">Flavin reductase family protein</fullName>
    </submittedName>
</protein>
<evidence type="ECO:0000256" key="1">
    <source>
        <dbReference type="ARBA" id="ARBA00008898"/>
    </source>
</evidence>
<dbReference type="InterPro" id="IPR002563">
    <property type="entry name" value="Flavin_Rdtase-like_dom"/>
</dbReference>
<evidence type="ECO:0000313" key="5">
    <source>
        <dbReference type="Proteomes" id="UP001432062"/>
    </source>
</evidence>
<organism evidence="4 5">
    <name type="scientific">Nocardia vinacea</name>
    <dbReference type="NCBI Taxonomy" id="96468"/>
    <lineage>
        <taxon>Bacteria</taxon>
        <taxon>Bacillati</taxon>
        <taxon>Actinomycetota</taxon>
        <taxon>Actinomycetes</taxon>
        <taxon>Mycobacteriales</taxon>
        <taxon>Nocardiaceae</taxon>
        <taxon>Nocardia</taxon>
    </lineage>
</organism>
<name>A0ABZ1YWH4_9NOCA</name>
<evidence type="ECO:0000259" key="3">
    <source>
        <dbReference type="SMART" id="SM00903"/>
    </source>
</evidence>
<dbReference type="SUPFAM" id="SSF50475">
    <property type="entry name" value="FMN-binding split barrel"/>
    <property type="match status" value="1"/>
</dbReference>
<sequence>MSEIGSTQETVVAITGRHFRDVLGHFPTSVVAITTLDDDQRPHGLVVGTFTSVSLDPPLVSFLVDTSSSTLQRIRDTGRFCANALAGNQEHVSRRMASRGGNRFQGVTWQPSTLGNPVLDGVVAWVDCTVAQIVEIGDHVLVVGQVHELRVESVRTPLLFFRGGYGDYLASAPLVLDRLVGW</sequence>
<keyword evidence="2" id="KW-0560">Oxidoreductase</keyword>